<dbReference type="GO" id="GO:0022857">
    <property type="term" value="F:transmembrane transporter activity"/>
    <property type="evidence" value="ECO:0007669"/>
    <property type="project" value="TreeGrafter"/>
</dbReference>
<reference evidence="8" key="1">
    <citation type="submission" date="2019-08" db="EMBL/GenBank/DDBJ databases">
        <authorList>
            <person name="Kucharzyk K."/>
            <person name="Murdoch R.W."/>
            <person name="Higgins S."/>
            <person name="Loffler F."/>
        </authorList>
    </citation>
    <scope>NUCLEOTIDE SEQUENCE</scope>
</reference>
<comment type="caution">
    <text evidence="8">The sequence shown here is derived from an EMBL/GenBank/DDBJ whole genome shotgun (WGS) entry which is preliminary data.</text>
</comment>
<keyword evidence="4 6" id="KW-1133">Transmembrane helix</keyword>
<accession>A0A645JNY7</accession>
<feature type="transmembrane region" description="Helical" evidence="6">
    <location>
        <begin position="33"/>
        <end position="52"/>
    </location>
</feature>
<keyword evidence="5 6" id="KW-0472">Membrane</keyword>
<evidence type="ECO:0000313" key="8">
    <source>
        <dbReference type="EMBL" id="MPN65086.1"/>
    </source>
</evidence>
<evidence type="ECO:0000259" key="7">
    <source>
        <dbReference type="Pfam" id="PF02687"/>
    </source>
</evidence>
<organism evidence="8">
    <name type="scientific">bioreactor metagenome</name>
    <dbReference type="NCBI Taxonomy" id="1076179"/>
    <lineage>
        <taxon>unclassified sequences</taxon>
        <taxon>metagenomes</taxon>
        <taxon>ecological metagenomes</taxon>
    </lineage>
</organism>
<dbReference type="Pfam" id="PF02687">
    <property type="entry name" value="FtsX"/>
    <property type="match status" value="1"/>
</dbReference>
<evidence type="ECO:0000256" key="6">
    <source>
        <dbReference type="SAM" id="Phobius"/>
    </source>
</evidence>
<keyword evidence="2" id="KW-1003">Cell membrane</keyword>
<dbReference type="InterPro" id="IPR050250">
    <property type="entry name" value="Macrolide_Exporter_MacB"/>
</dbReference>
<evidence type="ECO:0000256" key="5">
    <source>
        <dbReference type="ARBA" id="ARBA00023136"/>
    </source>
</evidence>
<dbReference type="PANTHER" id="PTHR30572:SF18">
    <property type="entry name" value="ABC-TYPE MACROLIDE FAMILY EXPORT SYSTEM PERMEASE COMPONENT 2"/>
    <property type="match status" value="1"/>
</dbReference>
<evidence type="ECO:0000256" key="1">
    <source>
        <dbReference type="ARBA" id="ARBA00004651"/>
    </source>
</evidence>
<feature type="transmembrane region" description="Helical" evidence="6">
    <location>
        <begin position="67"/>
        <end position="87"/>
    </location>
</feature>
<dbReference type="PANTHER" id="PTHR30572">
    <property type="entry name" value="MEMBRANE COMPONENT OF TRANSPORTER-RELATED"/>
    <property type="match status" value="1"/>
</dbReference>
<protein>
    <recommendedName>
        <fullName evidence="7">ABC3 transporter permease C-terminal domain-containing protein</fullName>
    </recommendedName>
</protein>
<dbReference type="EMBL" id="VSSQ01146916">
    <property type="protein sequence ID" value="MPN65086.1"/>
    <property type="molecule type" value="Genomic_DNA"/>
</dbReference>
<gene>
    <name evidence="8" type="ORF">SDC9_212865</name>
</gene>
<dbReference type="InterPro" id="IPR003838">
    <property type="entry name" value="ABC3_permease_C"/>
</dbReference>
<proteinExistence type="predicted"/>
<comment type="subcellular location">
    <subcellularLocation>
        <location evidence="1">Cell membrane</location>
        <topology evidence="1">Multi-pass membrane protein</topology>
    </subcellularLocation>
</comment>
<evidence type="ECO:0000256" key="4">
    <source>
        <dbReference type="ARBA" id="ARBA00022989"/>
    </source>
</evidence>
<dbReference type="GO" id="GO:0005886">
    <property type="term" value="C:plasma membrane"/>
    <property type="evidence" value="ECO:0007669"/>
    <property type="project" value="UniProtKB-SubCell"/>
</dbReference>
<evidence type="ECO:0000256" key="3">
    <source>
        <dbReference type="ARBA" id="ARBA00022692"/>
    </source>
</evidence>
<dbReference type="AlphaFoldDB" id="A0A645JNY7"/>
<name>A0A645JNY7_9ZZZZ</name>
<keyword evidence="3 6" id="KW-0812">Transmembrane</keyword>
<sequence length="104" mass="12075">MAFIVKRRRKEIAIRKVNGAQPGQIIRMLNRSFIFRISIAFVIASPLAWWVMRQWLTNFAHKTTRDWWIFALAGIAVLLLSAASVSWQSWRAYTQNPADVVKSE</sequence>
<feature type="domain" description="ABC3 transporter permease C-terminal" evidence="7">
    <location>
        <begin position="2"/>
        <end position="97"/>
    </location>
</feature>
<evidence type="ECO:0000256" key="2">
    <source>
        <dbReference type="ARBA" id="ARBA00022475"/>
    </source>
</evidence>